<dbReference type="Pfam" id="PF08818">
    <property type="entry name" value="DUF1801"/>
    <property type="match status" value="1"/>
</dbReference>
<evidence type="ECO:0000313" key="3">
    <source>
        <dbReference type="Proteomes" id="UP000282832"/>
    </source>
</evidence>
<keyword evidence="3" id="KW-1185">Reference proteome</keyword>
<dbReference type="RefSeq" id="WP_127802142.1">
    <property type="nucleotide sequence ID" value="NZ_SACY01000001.1"/>
</dbReference>
<gene>
    <name evidence="2" type="ORF">EOJ36_00940</name>
</gene>
<evidence type="ECO:0000259" key="1">
    <source>
        <dbReference type="Pfam" id="PF08818"/>
    </source>
</evidence>
<dbReference type="Proteomes" id="UP000282832">
    <property type="component" value="Unassembled WGS sequence"/>
</dbReference>
<protein>
    <submittedName>
        <fullName evidence="2">DUF1801 domain-containing protein</fullName>
    </submittedName>
</protein>
<proteinExistence type="predicted"/>
<organism evidence="2 3">
    <name type="scientific">Sandaracinomonas limnophila</name>
    <dbReference type="NCBI Taxonomy" id="1862386"/>
    <lineage>
        <taxon>Bacteria</taxon>
        <taxon>Pseudomonadati</taxon>
        <taxon>Bacteroidota</taxon>
        <taxon>Cytophagia</taxon>
        <taxon>Cytophagales</taxon>
        <taxon>Flectobacillaceae</taxon>
        <taxon>Sandaracinomonas</taxon>
    </lineage>
</organism>
<name>A0A437PWH2_9BACT</name>
<dbReference type="InterPro" id="IPR014922">
    <property type="entry name" value="YdhG-like"/>
</dbReference>
<dbReference type="EMBL" id="SACY01000001">
    <property type="protein sequence ID" value="RVU26590.1"/>
    <property type="molecule type" value="Genomic_DNA"/>
</dbReference>
<reference evidence="2 3" key="1">
    <citation type="submission" date="2019-01" db="EMBL/GenBank/DDBJ databases">
        <authorList>
            <person name="Chen W.-M."/>
        </authorList>
    </citation>
    <scope>NUCLEOTIDE SEQUENCE [LARGE SCALE GENOMIC DNA]</scope>
    <source>
        <strain evidence="2 3">FSY-15</strain>
    </source>
</reference>
<sequence>MKESLAKNIDEFILSQTPELVEKLSELRFVIKEVCPEAEESISYMMPAFKYKGKPLCYFGVFKTHIGFFPTPGPIAFYENDLKGYKCSKGTVQIPFKIELPIELIKKLVAHRMKTISINS</sequence>
<dbReference type="SUPFAM" id="SSF159888">
    <property type="entry name" value="YdhG-like"/>
    <property type="match status" value="1"/>
</dbReference>
<evidence type="ECO:0000313" key="2">
    <source>
        <dbReference type="EMBL" id="RVU26590.1"/>
    </source>
</evidence>
<feature type="domain" description="YdhG-like" evidence="1">
    <location>
        <begin position="22"/>
        <end position="112"/>
    </location>
</feature>
<accession>A0A437PWH2</accession>
<dbReference type="Gene3D" id="3.90.1150.200">
    <property type="match status" value="1"/>
</dbReference>
<comment type="caution">
    <text evidence="2">The sequence shown here is derived from an EMBL/GenBank/DDBJ whole genome shotgun (WGS) entry which is preliminary data.</text>
</comment>
<dbReference type="OrthoDB" id="115213at2"/>
<dbReference type="AlphaFoldDB" id="A0A437PWH2"/>